<feature type="domain" description="H-type lectin" evidence="4">
    <location>
        <begin position="257"/>
        <end position="319"/>
    </location>
</feature>
<accession>A0AAV2IN19</accession>
<keyword evidence="6" id="KW-1185">Reference proteome</keyword>
<dbReference type="EMBL" id="CAXITT010001044">
    <property type="protein sequence ID" value="CAL1547691.1"/>
    <property type="molecule type" value="Genomic_DNA"/>
</dbReference>
<feature type="chain" id="PRO_5043841986" description="H-type lectin domain-containing protein" evidence="3">
    <location>
        <begin position="22"/>
        <end position="321"/>
    </location>
</feature>
<organism evidence="5 6">
    <name type="scientific">Lymnaea stagnalis</name>
    <name type="common">Great pond snail</name>
    <name type="synonym">Helix stagnalis</name>
    <dbReference type="NCBI Taxonomy" id="6523"/>
    <lineage>
        <taxon>Eukaryota</taxon>
        <taxon>Metazoa</taxon>
        <taxon>Spiralia</taxon>
        <taxon>Lophotrochozoa</taxon>
        <taxon>Mollusca</taxon>
        <taxon>Gastropoda</taxon>
        <taxon>Heterobranchia</taxon>
        <taxon>Euthyneura</taxon>
        <taxon>Panpulmonata</taxon>
        <taxon>Hygrophila</taxon>
        <taxon>Lymnaeoidea</taxon>
        <taxon>Lymnaeidae</taxon>
        <taxon>Lymnaea</taxon>
    </lineage>
</organism>
<dbReference type="Proteomes" id="UP001497497">
    <property type="component" value="Unassembled WGS sequence"/>
</dbReference>
<evidence type="ECO:0000256" key="3">
    <source>
        <dbReference type="SAM" id="SignalP"/>
    </source>
</evidence>
<dbReference type="InterPro" id="IPR019019">
    <property type="entry name" value="H-type_lectin_domain"/>
</dbReference>
<dbReference type="SUPFAM" id="SSF141086">
    <property type="entry name" value="Agglutinin HPA-like"/>
    <property type="match status" value="1"/>
</dbReference>
<dbReference type="GO" id="GO:0007155">
    <property type="term" value="P:cell adhesion"/>
    <property type="evidence" value="ECO:0007669"/>
    <property type="project" value="InterPro"/>
</dbReference>
<proteinExistence type="predicted"/>
<feature type="region of interest" description="Disordered" evidence="2">
    <location>
        <begin position="71"/>
        <end position="93"/>
    </location>
</feature>
<protein>
    <recommendedName>
        <fullName evidence="4">H-type lectin domain-containing protein</fullName>
    </recommendedName>
</protein>
<feature type="coiled-coil region" evidence="1">
    <location>
        <begin position="203"/>
        <end position="230"/>
    </location>
</feature>
<evidence type="ECO:0000259" key="4">
    <source>
        <dbReference type="Pfam" id="PF09458"/>
    </source>
</evidence>
<feature type="compositionally biased region" description="Basic and acidic residues" evidence="2">
    <location>
        <begin position="74"/>
        <end position="88"/>
    </location>
</feature>
<feature type="signal peptide" evidence="3">
    <location>
        <begin position="1"/>
        <end position="21"/>
    </location>
</feature>
<dbReference type="GO" id="GO:0030246">
    <property type="term" value="F:carbohydrate binding"/>
    <property type="evidence" value="ECO:0007669"/>
    <property type="project" value="InterPro"/>
</dbReference>
<evidence type="ECO:0000313" key="6">
    <source>
        <dbReference type="Proteomes" id="UP001497497"/>
    </source>
</evidence>
<dbReference type="AlphaFoldDB" id="A0AAV2IN19"/>
<name>A0AAV2IN19_LYMST</name>
<dbReference type="Gene3D" id="2.60.40.2080">
    <property type="match status" value="1"/>
</dbReference>
<sequence>MDCRLYFSVLFGVLLMEFAKSSYIALESNTSVIHPILTKKLQMRCAVRRDANFGQGSETQTQLYNLITASQTKHASDRMSTPERKDSEGLNSSSSHADLYRLLSIVITVGDRDNIASVTGCDAPIVEENFSEKIHADGSCDSSPGDDEQGYLLLTLDRPLAKHAGTFTCEASALDSEKNPISIRTSLRILAVEPTLADAVEYISINDKHIADLKEQIVQLREESETIKEGQSKMEHFEYNKIKGQNIQTGGATCDRHTITFARPYKEPPTVFVAIQSVTSNSNYFSTNSVTVEEVDEESFTINCVAGSYLTATFQWLAIDN</sequence>
<evidence type="ECO:0000256" key="2">
    <source>
        <dbReference type="SAM" id="MobiDB-lite"/>
    </source>
</evidence>
<keyword evidence="3" id="KW-0732">Signal</keyword>
<dbReference type="Pfam" id="PF09458">
    <property type="entry name" value="H_lectin"/>
    <property type="match status" value="1"/>
</dbReference>
<comment type="caution">
    <text evidence="5">The sequence shown here is derived from an EMBL/GenBank/DDBJ whole genome shotgun (WGS) entry which is preliminary data.</text>
</comment>
<evidence type="ECO:0000256" key="1">
    <source>
        <dbReference type="SAM" id="Coils"/>
    </source>
</evidence>
<evidence type="ECO:0000313" key="5">
    <source>
        <dbReference type="EMBL" id="CAL1547691.1"/>
    </source>
</evidence>
<keyword evidence="1" id="KW-0175">Coiled coil</keyword>
<dbReference type="InterPro" id="IPR037221">
    <property type="entry name" value="H-type_lectin_dom_sf"/>
</dbReference>
<reference evidence="5 6" key="1">
    <citation type="submission" date="2024-04" db="EMBL/GenBank/DDBJ databases">
        <authorList>
            <consortium name="Genoscope - CEA"/>
            <person name="William W."/>
        </authorList>
    </citation>
    <scope>NUCLEOTIDE SEQUENCE [LARGE SCALE GENOMIC DNA]</scope>
</reference>
<gene>
    <name evidence="5" type="ORF">GSLYS_00021008001</name>
</gene>